<proteinExistence type="predicted"/>
<feature type="region of interest" description="Disordered" evidence="1">
    <location>
        <begin position="33"/>
        <end position="121"/>
    </location>
</feature>
<accession>A0AA40HQ81</accession>
<reference evidence="2" key="1">
    <citation type="submission" date="2023-06" db="EMBL/GenBank/DDBJ databases">
        <title>Reference genome for the Northern bat (Eptesicus nilssonii), a most northern bat species.</title>
        <authorList>
            <person name="Laine V.N."/>
            <person name="Pulliainen A.T."/>
            <person name="Lilley T.M."/>
        </authorList>
    </citation>
    <scope>NUCLEOTIDE SEQUENCE</scope>
    <source>
        <strain evidence="2">BLF_Eptnil</strain>
        <tissue evidence="2">Kidney</tissue>
    </source>
</reference>
<evidence type="ECO:0000313" key="3">
    <source>
        <dbReference type="Proteomes" id="UP001177744"/>
    </source>
</evidence>
<evidence type="ECO:0000256" key="1">
    <source>
        <dbReference type="SAM" id="MobiDB-lite"/>
    </source>
</evidence>
<comment type="caution">
    <text evidence="2">The sequence shown here is derived from an EMBL/GenBank/DDBJ whole genome shotgun (WGS) entry which is preliminary data.</text>
</comment>
<keyword evidence="3" id="KW-1185">Reference proteome</keyword>
<dbReference type="Proteomes" id="UP001177744">
    <property type="component" value="Unassembled WGS sequence"/>
</dbReference>
<protein>
    <submittedName>
        <fullName evidence="2">Uncharacterized protein</fullName>
    </submittedName>
</protein>
<organism evidence="2 3">
    <name type="scientific">Cnephaeus nilssonii</name>
    <name type="common">Northern bat</name>
    <name type="synonym">Eptesicus nilssonii</name>
    <dbReference type="NCBI Taxonomy" id="3371016"/>
    <lineage>
        <taxon>Eukaryota</taxon>
        <taxon>Metazoa</taxon>
        <taxon>Chordata</taxon>
        <taxon>Craniata</taxon>
        <taxon>Vertebrata</taxon>
        <taxon>Euteleostomi</taxon>
        <taxon>Mammalia</taxon>
        <taxon>Eutheria</taxon>
        <taxon>Laurasiatheria</taxon>
        <taxon>Chiroptera</taxon>
        <taxon>Yangochiroptera</taxon>
        <taxon>Vespertilionidae</taxon>
        <taxon>Cnephaeus</taxon>
    </lineage>
</organism>
<evidence type="ECO:0000313" key="2">
    <source>
        <dbReference type="EMBL" id="KAK1335302.1"/>
    </source>
</evidence>
<dbReference type="AlphaFoldDB" id="A0AA40HQ81"/>
<sequence length="229" mass="24068">MGSRTGGGGRARTGGGWAQALTKHLWVRSQVLRRRRHRPAAASQADDSTSGGPPAGGGQAPRRTSTYHVFPPVGQASGCGLEEPGHWRFGDAAQGGRGRHSQEKRLTPARNPEGPCSATEDRQVRTDQQTLALPHLAVCLEAHCGTKVRSRLVPVLAAGGSLSQEDLAAALGSLPFTLRNEWVRMSSHAVASAFKETKTPVEPEVATHGTRVALTAAAPPLEKVCAGLT</sequence>
<name>A0AA40HQ81_CNENI</name>
<dbReference type="EMBL" id="JAULJE010000014">
    <property type="protein sequence ID" value="KAK1335302.1"/>
    <property type="molecule type" value="Genomic_DNA"/>
</dbReference>
<gene>
    <name evidence="2" type="ORF">QTO34_004887</name>
</gene>